<reference evidence="2 3" key="1">
    <citation type="journal article" date="2020" name="IScience">
        <title>Genome Sequencing of the Endangered Kingdonia uniflora (Circaeasteraceae, Ranunculales) Reveals Potential Mechanisms of Evolutionary Specialization.</title>
        <authorList>
            <person name="Sun Y."/>
            <person name="Deng T."/>
            <person name="Zhang A."/>
            <person name="Moore M.J."/>
            <person name="Landis J.B."/>
            <person name="Lin N."/>
            <person name="Zhang H."/>
            <person name="Zhang X."/>
            <person name="Huang J."/>
            <person name="Zhang X."/>
            <person name="Sun H."/>
            <person name="Wang H."/>
        </authorList>
    </citation>
    <scope>NUCLEOTIDE SEQUENCE [LARGE SCALE GENOMIC DNA]</scope>
    <source>
        <strain evidence="2">TB1705</strain>
        <tissue evidence="2">Leaf</tissue>
    </source>
</reference>
<accession>A0A7J7MQF6</accession>
<dbReference type="AlphaFoldDB" id="A0A7J7MQF6"/>
<comment type="caution">
    <text evidence="2">The sequence shown here is derived from an EMBL/GenBank/DDBJ whole genome shotgun (WGS) entry which is preliminary data.</text>
</comment>
<feature type="region of interest" description="Disordered" evidence="1">
    <location>
        <begin position="1"/>
        <end position="22"/>
    </location>
</feature>
<protein>
    <submittedName>
        <fullName evidence="2">Uncharacterized protein</fullName>
    </submittedName>
</protein>
<dbReference type="Proteomes" id="UP000541444">
    <property type="component" value="Unassembled WGS sequence"/>
</dbReference>
<sequence length="81" mass="9163">MLKRKQDCGHEKRLKKKKKDKLTNSQVGSLNKYFGKIQQLGTSNEGLVTENVFEGHEDVNMGITGDLGNEDIIEETENIIE</sequence>
<feature type="non-terminal residue" evidence="2">
    <location>
        <position position="81"/>
    </location>
</feature>
<evidence type="ECO:0000313" key="2">
    <source>
        <dbReference type="EMBL" id="KAF6157155.1"/>
    </source>
</evidence>
<gene>
    <name evidence="2" type="ORF">GIB67_041616</name>
</gene>
<keyword evidence="3" id="KW-1185">Reference proteome</keyword>
<organism evidence="2 3">
    <name type="scientific">Kingdonia uniflora</name>
    <dbReference type="NCBI Taxonomy" id="39325"/>
    <lineage>
        <taxon>Eukaryota</taxon>
        <taxon>Viridiplantae</taxon>
        <taxon>Streptophyta</taxon>
        <taxon>Embryophyta</taxon>
        <taxon>Tracheophyta</taxon>
        <taxon>Spermatophyta</taxon>
        <taxon>Magnoliopsida</taxon>
        <taxon>Ranunculales</taxon>
        <taxon>Circaeasteraceae</taxon>
        <taxon>Kingdonia</taxon>
    </lineage>
</organism>
<feature type="compositionally biased region" description="Basic and acidic residues" evidence="1">
    <location>
        <begin position="1"/>
        <end position="11"/>
    </location>
</feature>
<evidence type="ECO:0000313" key="3">
    <source>
        <dbReference type="Proteomes" id="UP000541444"/>
    </source>
</evidence>
<dbReference type="EMBL" id="JACGCM010001281">
    <property type="protein sequence ID" value="KAF6157155.1"/>
    <property type="molecule type" value="Genomic_DNA"/>
</dbReference>
<proteinExistence type="predicted"/>
<name>A0A7J7MQF6_9MAGN</name>
<evidence type="ECO:0000256" key="1">
    <source>
        <dbReference type="SAM" id="MobiDB-lite"/>
    </source>
</evidence>